<dbReference type="NCBIfam" id="TIGR02385">
    <property type="entry name" value="RelE_StbE"/>
    <property type="match status" value="1"/>
</dbReference>
<sequence>MMLSLIWHDDALDDLEGIIDFIEGHNPAAARRIGNAIRETAERLPDYPYMYRIGRVPGTREALITPNYVLVYRAGADVIEILAVLHTRQQYP</sequence>
<gene>
    <name evidence="3" type="ORF">FIL70_10425</name>
</gene>
<dbReference type="Proteomes" id="UP000311469">
    <property type="component" value="Chromosome cSF1"/>
</dbReference>
<evidence type="ECO:0000256" key="2">
    <source>
        <dbReference type="ARBA" id="ARBA00022649"/>
    </source>
</evidence>
<dbReference type="EMBL" id="CP041016">
    <property type="protein sequence ID" value="QDC37568.1"/>
    <property type="molecule type" value="Genomic_DNA"/>
</dbReference>
<keyword evidence="2" id="KW-1277">Toxin-antitoxin system</keyword>
<dbReference type="InterPro" id="IPR007712">
    <property type="entry name" value="RelE/ParE_toxin"/>
</dbReference>
<dbReference type="Gene3D" id="3.30.2310.20">
    <property type="entry name" value="RelE-like"/>
    <property type="match status" value="1"/>
</dbReference>
<reference evidence="3 4" key="1">
    <citation type="submission" date="2019-06" db="EMBL/GenBank/DDBJ databases">
        <title>Genome organization and adaptive potential of archetypical organophosphate degarding Sphingobium fuliginis ATCC 27551.</title>
        <authorList>
            <person name="Sarwar A."/>
            <person name="Parthasarathy S."/>
            <person name="Singh C."/>
            <person name="Siddavattam D."/>
        </authorList>
    </citation>
    <scope>NUCLEOTIDE SEQUENCE [LARGE SCALE GENOMIC DNA]</scope>
    <source>
        <strain evidence="3 4">ATCC 27551</strain>
    </source>
</reference>
<dbReference type="KEGG" id="sufl:FIL70_10425"/>
<proteinExistence type="inferred from homology"/>
<accession>A0A5B8CDE6</accession>
<dbReference type="AlphaFoldDB" id="A0A5B8CDE6"/>
<protein>
    <submittedName>
        <fullName evidence="3">Type II toxin-antitoxin system RelE/ParE family toxin</fullName>
    </submittedName>
</protein>
<dbReference type="InterPro" id="IPR035093">
    <property type="entry name" value="RelE/ParE_toxin_dom_sf"/>
</dbReference>
<dbReference type="Pfam" id="PF05016">
    <property type="entry name" value="ParE_toxin"/>
    <property type="match status" value="1"/>
</dbReference>
<dbReference type="PANTHER" id="PTHR33755">
    <property type="entry name" value="TOXIN PARE1-RELATED"/>
    <property type="match status" value="1"/>
</dbReference>
<evidence type="ECO:0000313" key="3">
    <source>
        <dbReference type="EMBL" id="QDC37568.1"/>
    </source>
</evidence>
<organism evidence="3 4">
    <name type="scientific">Sphingobium fuliginis ATCC 27551</name>
    <dbReference type="NCBI Taxonomy" id="1208342"/>
    <lineage>
        <taxon>Bacteria</taxon>
        <taxon>Pseudomonadati</taxon>
        <taxon>Pseudomonadota</taxon>
        <taxon>Alphaproteobacteria</taxon>
        <taxon>Sphingomonadales</taxon>
        <taxon>Sphingomonadaceae</taxon>
        <taxon>Sphingobium</taxon>
    </lineage>
</organism>
<name>A0A5B8CDE6_SPHSA</name>
<evidence type="ECO:0000256" key="1">
    <source>
        <dbReference type="ARBA" id="ARBA00006226"/>
    </source>
</evidence>
<comment type="similarity">
    <text evidence="1">Belongs to the RelE toxin family.</text>
</comment>
<dbReference type="InterPro" id="IPR051803">
    <property type="entry name" value="TA_system_RelE-like_toxin"/>
</dbReference>
<evidence type="ECO:0000313" key="4">
    <source>
        <dbReference type="Proteomes" id="UP000311469"/>
    </source>
</evidence>
<dbReference type="SUPFAM" id="SSF143011">
    <property type="entry name" value="RelE-like"/>
    <property type="match status" value="1"/>
</dbReference>